<evidence type="ECO:0008006" key="5">
    <source>
        <dbReference type="Google" id="ProtNLM"/>
    </source>
</evidence>
<organism evidence="3 4">
    <name type="scientific">Sistotremastrum niveocremeum HHB9708</name>
    <dbReference type="NCBI Taxonomy" id="1314777"/>
    <lineage>
        <taxon>Eukaryota</taxon>
        <taxon>Fungi</taxon>
        <taxon>Dikarya</taxon>
        <taxon>Basidiomycota</taxon>
        <taxon>Agaricomycotina</taxon>
        <taxon>Agaricomycetes</taxon>
        <taxon>Sistotremastrales</taxon>
        <taxon>Sistotremastraceae</taxon>
        <taxon>Sertulicium</taxon>
        <taxon>Sertulicium niveocremeum</taxon>
    </lineage>
</organism>
<evidence type="ECO:0000313" key="3">
    <source>
        <dbReference type="EMBL" id="KZS91554.1"/>
    </source>
</evidence>
<keyword evidence="2" id="KW-0732">Signal</keyword>
<sequence>MTSKFFTALFVAVLTFKSAFADPVLIRRQDNPNPFGTIPSGCSSQCQAIQSEYSSCFSSSTSTVDTTCFCVRSNIVDAATCAQCTVNVGASTVDEAQHVVDEITGVCISADFPFTSPPILPAQDGEGSGSSDTSSAASTATDTSGPTSSGSVSAPSTTSSSSASKSSSSSSPASSATTSKSSAMSIICSSKYSALASILVVALGLFGM</sequence>
<evidence type="ECO:0000256" key="1">
    <source>
        <dbReference type="SAM" id="MobiDB-lite"/>
    </source>
</evidence>
<feature type="chain" id="PRO_5007853143" description="Extracellular membrane protein CFEM domain-containing protein" evidence="2">
    <location>
        <begin position="22"/>
        <end position="208"/>
    </location>
</feature>
<proteinExistence type="predicted"/>
<feature type="signal peptide" evidence="2">
    <location>
        <begin position="1"/>
        <end position="21"/>
    </location>
</feature>
<dbReference type="EMBL" id="KV419414">
    <property type="protein sequence ID" value="KZS91554.1"/>
    <property type="molecule type" value="Genomic_DNA"/>
</dbReference>
<feature type="region of interest" description="Disordered" evidence="1">
    <location>
        <begin position="119"/>
        <end position="180"/>
    </location>
</feature>
<reference evidence="3 4" key="1">
    <citation type="journal article" date="2016" name="Mol. Biol. Evol.">
        <title>Comparative Genomics of Early-Diverging Mushroom-Forming Fungi Provides Insights into the Origins of Lignocellulose Decay Capabilities.</title>
        <authorList>
            <person name="Nagy L.G."/>
            <person name="Riley R."/>
            <person name="Tritt A."/>
            <person name="Adam C."/>
            <person name="Daum C."/>
            <person name="Floudas D."/>
            <person name="Sun H."/>
            <person name="Yadav J.S."/>
            <person name="Pangilinan J."/>
            <person name="Larsson K.H."/>
            <person name="Matsuura K."/>
            <person name="Barry K."/>
            <person name="Labutti K."/>
            <person name="Kuo R."/>
            <person name="Ohm R.A."/>
            <person name="Bhattacharya S.S."/>
            <person name="Shirouzu T."/>
            <person name="Yoshinaga Y."/>
            <person name="Martin F.M."/>
            <person name="Grigoriev I.V."/>
            <person name="Hibbett D.S."/>
        </authorList>
    </citation>
    <scope>NUCLEOTIDE SEQUENCE [LARGE SCALE GENOMIC DNA]</scope>
    <source>
        <strain evidence="3 4">HHB9708</strain>
    </source>
</reference>
<evidence type="ECO:0000313" key="4">
    <source>
        <dbReference type="Proteomes" id="UP000076722"/>
    </source>
</evidence>
<keyword evidence="4" id="KW-1185">Reference proteome</keyword>
<protein>
    <recommendedName>
        <fullName evidence="5">Extracellular membrane protein CFEM domain-containing protein</fullName>
    </recommendedName>
</protein>
<dbReference type="AlphaFoldDB" id="A0A164SJN3"/>
<gene>
    <name evidence="3" type="ORF">SISNIDRAFT_487222</name>
</gene>
<evidence type="ECO:0000256" key="2">
    <source>
        <dbReference type="SAM" id="SignalP"/>
    </source>
</evidence>
<accession>A0A164SJN3</accession>
<dbReference type="Proteomes" id="UP000076722">
    <property type="component" value="Unassembled WGS sequence"/>
</dbReference>
<feature type="compositionally biased region" description="Low complexity" evidence="1">
    <location>
        <begin position="129"/>
        <end position="180"/>
    </location>
</feature>
<name>A0A164SJN3_9AGAM</name>